<dbReference type="PROSITE" id="PS50144">
    <property type="entry name" value="MATH"/>
    <property type="match status" value="1"/>
</dbReference>
<dbReference type="Pfam" id="PF21355">
    <property type="entry name" value="TRAF-mep_MATH"/>
    <property type="match status" value="1"/>
</dbReference>
<dbReference type="FunFam" id="2.60.210.10:FF:000001">
    <property type="entry name" value="TNF receptor-associated factor"/>
    <property type="match status" value="1"/>
</dbReference>
<dbReference type="GO" id="GO:0043122">
    <property type="term" value="P:regulation of canonical NF-kappaB signal transduction"/>
    <property type="evidence" value="ECO:0007669"/>
    <property type="project" value="TreeGrafter"/>
</dbReference>
<evidence type="ECO:0000259" key="6">
    <source>
        <dbReference type="PROSITE" id="PS50144"/>
    </source>
</evidence>
<dbReference type="InterPro" id="IPR008974">
    <property type="entry name" value="TRAF-like"/>
</dbReference>
<evidence type="ECO:0000313" key="7">
    <source>
        <dbReference type="EMBL" id="KAH3794935.1"/>
    </source>
</evidence>
<dbReference type="PANTHER" id="PTHR10131:SF138">
    <property type="entry name" value="RE66324P"/>
    <property type="match status" value="1"/>
</dbReference>
<keyword evidence="1" id="KW-1017">Isopeptide bond</keyword>
<reference evidence="7" key="1">
    <citation type="journal article" date="2019" name="bioRxiv">
        <title>The Genome of the Zebra Mussel, Dreissena polymorpha: A Resource for Invasive Species Research.</title>
        <authorList>
            <person name="McCartney M.A."/>
            <person name="Auch B."/>
            <person name="Kono T."/>
            <person name="Mallez S."/>
            <person name="Zhang Y."/>
            <person name="Obille A."/>
            <person name="Becker A."/>
            <person name="Abrahante J.E."/>
            <person name="Garbe J."/>
            <person name="Badalamenti J.P."/>
            <person name="Herman A."/>
            <person name="Mangelson H."/>
            <person name="Liachko I."/>
            <person name="Sullivan S."/>
            <person name="Sone E.D."/>
            <person name="Koren S."/>
            <person name="Silverstein K.A.T."/>
            <person name="Beckman K.B."/>
            <person name="Gohl D.M."/>
        </authorList>
    </citation>
    <scope>NUCLEOTIDE SEQUENCE</scope>
    <source>
        <strain evidence="7">Duluth1</strain>
        <tissue evidence="7">Whole animal</tissue>
    </source>
</reference>
<keyword evidence="4 5" id="KW-0175">Coiled coil</keyword>
<proteinExistence type="predicted"/>
<evidence type="ECO:0000256" key="5">
    <source>
        <dbReference type="SAM" id="Coils"/>
    </source>
</evidence>
<gene>
    <name evidence="7" type="ORF">DPMN_148476</name>
</gene>
<dbReference type="Gene3D" id="2.60.210.10">
    <property type="entry name" value="Apoptosis, Tumor Necrosis Factor Receptor Associated Protein 2, Chain A"/>
    <property type="match status" value="1"/>
</dbReference>
<dbReference type="AlphaFoldDB" id="A0A9D4F9X3"/>
<evidence type="ECO:0000256" key="4">
    <source>
        <dbReference type="ARBA" id="ARBA00023054"/>
    </source>
</evidence>
<dbReference type="GO" id="GO:0009898">
    <property type="term" value="C:cytoplasmic side of plasma membrane"/>
    <property type="evidence" value="ECO:0007669"/>
    <property type="project" value="TreeGrafter"/>
</dbReference>
<accession>A0A9D4F9X3</accession>
<keyword evidence="3" id="KW-0832">Ubl conjugation</keyword>
<dbReference type="InterPro" id="IPR049342">
    <property type="entry name" value="TRAF1-6_MATH_dom"/>
</dbReference>
<dbReference type="InterPro" id="IPR002083">
    <property type="entry name" value="MATH/TRAF_dom"/>
</dbReference>
<dbReference type="EMBL" id="JAIWYP010000007">
    <property type="protein sequence ID" value="KAH3794935.1"/>
    <property type="molecule type" value="Genomic_DNA"/>
</dbReference>
<keyword evidence="2" id="KW-0053">Apoptosis</keyword>
<feature type="coiled-coil region" evidence="5">
    <location>
        <begin position="97"/>
        <end position="145"/>
    </location>
</feature>
<keyword evidence="8" id="KW-1185">Reference proteome</keyword>
<dbReference type="PANTHER" id="PTHR10131">
    <property type="entry name" value="TNF RECEPTOR ASSOCIATED FACTOR"/>
    <property type="match status" value="1"/>
</dbReference>
<feature type="domain" description="MATH" evidence="6">
    <location>
        <begin position="156"/>
        <end position="301"/>
    </location>
</feature>
<reference evidence="7" key="2">
    <citation type="submission" date="2020-11" db="EMBL/GenBank/DDBJ databases">
        <authorList>
            <person name="McCartney M.A."/>
            <person name="Auch B."/>
            <person name="Kono T."/>
            <person name="Mallez S."/>
            <person name="Becker A."/>
            <person name="Gohl D.M."/>
            <person name="Silverstein K.A.T."/>
            <person name="Koren S."/>
            <person name="Bechman K.B."/>
            <person name="Herman A."/>
            <person name="Abrahante J.E."/>
            <person name="Garbe J."/>
        </authorList>
    </citation>
    <scope>NUCLEOTIDE SEQUENCE</scope>
    <source>
        <strain evidence="7">Duluth1</strain>
        <tissue evidence="7">Whole animal</tissue>
    </source>
</reference>
<protein>
    <recommendedName>
        <fullName evidence="6">MATH domain-containing protein</fullName>
    </recommendedName>
</protein>
<comment type="caution">
    <text evidence="7">The sequence shown here is derived from an EMBL/GenBank/DDBJ whole genome shotgun (WGS) entry which is preliminary data.</text>
</comment>
<evidence type="ECO:0000256" key="3">
    <source>
        <dbReference type="ARBA" id="ARBA00022843"/>
    </source>
</evidence>
<organism evidence="7 8">
    <name type="scientific">Dreissena polymorpha</name>
    <name type="common">Zebra mussel</name>
    <name type="synonym">Mytilus polymorpha</name>
    <dbReference type="NCBI Taxonomy" id="45954"/>
    <lineage>
        <taxon>Eukaryota</taxon>
        <taxon>Metazoa</taxon>
        <taxon>Spiralia</taxon>
        <taxon>Lophotrochozoa</taxon>
        <taxon>Mollusca</taxon>
        <taxon>Bivalvia</taxon>
        <taxon>Autobranchia</taxon>
        <taxon>Heteroconchia</taxon>
        <taxon>Euheterodonta</taxon>
        <taxon>Imparidentia</taxon>
        <taxon>Neoheterodontei</taxon>
        <taxon>Myida</taxon>
        <taxon>Dreissenoidea</taxon>
        <taxon>Dreissenidae</taxon>
        <taxon>Dreissena</taxon>
    </lineage>
</organism>
<dbReference type="SUPFAM" id="SSF49599">
    <property type="entry name" value="TRAF domain-like"/>
    <property type="match status" value="1"/>
</dbReference>
<evidence type="ECO:0000313" key="8">
    <source>
        <dbReference type="Proteomes" id="UP000828390"/>
    </source>
</evidence>
<dbReference type="GO" id="GO:0006915">
    <property type="term" value="P:apoptotic process"/>
    <property type="evidence" value="ECO:0007669"/>
    <property type="project" value="UniProtKB-KW"/>
</dbReference>
<sequence length="313" mass="36017">MQDHFNRERHSMHVLSALYTGTIQISKLKTDIVIMKKEIFKIIRELGIKIQGLSSSELNRDQLICQLFEQLEQTVNSDVDSKLDTCETMALTLCNNLERVSDKHVELVNRCRNMEDEIDSSVLRINALEHMLRVREEMIIDLEQKWMDNSPLVSYNGVFIWKFTDFSRKQQEAQGRNVSHYSTPFFTSPFGYKMCARLYPNGDGMGKGTHMSLFFVVMKGEYDALQEWPFKQRVTFCLLNQERGSHVVDSFQPDPTSSSFLRPQNNMNVASGCPLFVRLDALVSPDNGLLKDDTILLKIIVDRKDLHDPGSPN</sequence>
<dbReference type="GO" id="GO:0005164">
    <property type="term" value="F:tumor necrosis factor receptor binding"/>
    <property type="evidence" value="ECO:0007669"/>
    <property type="project" value="TreeGrafter"/>
</dbReference>
<evidence type="ECO:0000256" key="2">
    <source>
        <dbReference type="ARBA" id="ARBA00022703"/>
    </source>
</evidence>
<evidence type="ECO:0000256" key="1">
    <source>
        <dbReference type="ARBA" id="ARBA00022499"/>
    </source>
</evidence>
<dbReference type="SMART" id="SM00061">
    <property type="entry name" value="MATH"/>
    <property type="match status" value="1"/>
</dbReference>
<dbReference type="Proteomes" id="UP000828390">
    <property type="component" value="Unassembled WGS sequence"/>
</dbReference>
<name>A0A9D4F9X3_DREPO</name>